<organism evidence="1 2">
    <name type="scientific">Tolypothrix tenuis PCC 7101</name>
    <dbReference type="NCBI Taxonomy" id="231146"/>
    <lineage>
        <taxon>Bacteria</taxon>
        <taxon>Bacillati</taxon>
        <taxon>Cyanobacteriota</taxon>
        <taxon>Cyanophyceae</taxon>
        <taxon>Nostocales</taxon>
        <taxon>Tolypothrichaceae</taxon>
        <taxon>Tolypothrix</taxon>
    </lineage>
</organism>
<sequence length="116" mass="13182">MNPTELNITKIELTPNSGWTLNILSRRVATITDPLGNRKTSYFGFDTKEQAEKFRNWLVRKNKCSSAVIRHSERLATEWEVKAWNVPTSLILECAVKDLKESSNATISTQSTLQRG</sequence>
<gene>
    <name evidence="1" type="ORF">NIES37_72140</name>
</gene>
<proteinExistence type="predicted"/>
<evidence type="ECO:0000313" key="2">
    <source>
        <dbReference type="Proteomes" id="UP000218785"/>
    </source>
</evidence>
<evidence type="ECO:0000313" key="1">
    <source>
        <dbReference type="EMBL" id="BAZ03201.1"/>
    </source>
</evidence>
<keyword evidence="2" id="KW-1185">Reference proteome</keyword>
<name>A0A1Z4NBV2_9CYAN</name>
<dbReference type="Proteomes" id="UP000218785">
    <property type="component" value="Plasmid plasmid2"/>
</dbReference>
<reference evidence="1 2" key="1">
    <citation type="submission" date="2017-06" db="EMBL/GenBank/DDBJ databases">
        <title>Genome sequencing of cyanobaciteial culture collection at National Institute for Environmental Studies (NIES).</title>
        <authorList>
            <person name="Hirose Y."/>
            <person name="Shimura Y."/>
            <person name="Fujisawa T."/>
            <person name="Nakamura Y."/>
            <person name="Kawachi M."/>
        </authorList>
    </citation>
    <scope>NUCLEOTIDE SEQUENCE [LARGE SCALE GENOMIC DNA]</scope>
    <source>
        <strain evidence="1 2">NIES-37</strain>
        <plasmid evidence="2">Plasmid2 dna</plasmid>
    </source>
</reference>
<dbReference type="AlphaFoldDB" id="A0A1Z4NBV2"/>
<geneLocation type="plasmid" evidence="2">
    <name>Plasmid2 dna</name>
</geneLocation>
<dbReference type="EMBL" id="AP018250">
    <property type="protein sequence ID" value="BAZ03201.1"/>
    <property type="molecule type" value="Genomic_DNA"/>
</dbReference>
<protein>
    <submittedName>
        <fullName evidence="1">Uncharacterized protein</fullName>
    </submittedName>
</protein>
<dbReference type="KEGG" id="ttq:NIES37_72140"/>
<dbReference type="RefSeq" id="WP_096585315.1">
    <property type="nucleotide sequence ID" value="NZ_CAWNJS010000003.1"/>
</dbReference>
<accession>A0A1Z4NBV2</accession>
<keyword evidence="1" id="KW-0614">Plasmid</keyword>